<dbReference type="EMBL" id="KZ293420">
    <property type="protein sequence ID" value="PBK73880.1"/>
    <property type="molecule type" value="Genomic_DNA"/>
</dbReference>
<name>A0A2H3BRG6_9AGAR</name>
<organism evidence="1 3">
    <name type="scientific">Armillaria solidipes</name>
    <dbReference type="NCBI Taxonomy" id="1076256"/>
    <lineage>
        <taxon>Eukaryota</taxon>
        <taxon>Fungi</taxon>
        <taxon>Dikarya</taxon>
        <taxon>Basidiomycota</taxon>
        <taxon>Agaricomycotina</taxon>
        <taxon>Agaricomycetes</taxon>
        <taxon>Agaricomycetidae</taxon>
        <taxon>Agaricales</taxon>
        <taxon>Marasmiineae</taxon>
        <taxon>Physalacriaceae</taxon>
        <taxon>Armillaria</taxon>
    </lineage>
</organism>
<dbReference type="EMBL" id="KZ293441">
    <property type="protein sequence ID" value="PBK66453.1"/>
    <property type="molecule type" value="Genomic_DNA"/>
</dbReference>
<dbReference type="STRING" id="1076256.A0A2H3BRG6"/>
<reference evidence="1" key="2">
    <citation type="journal article" date="2017" name="Nat. Ecol. Evol.">
        <title>Lineage-specific genetic innovations streamline the genomes of Armillaria species to pathogenesis.</title>
        <authorList>
            <consortium name="DOE Joint Genome Institute"/>
            <person name="Sipos G."/>
            <person name="Prasanna A.N."/>
            <person name="Walter M.C."/>
            <person name="O'Connor E."/>
            <person name="Balint B."/>
            <person name="Krizsan K."/>
            <person name="Kiss B."/>
            <person name="Hess J."/>
            <person name="Varga T."/>
            <person name="Slot J."/>
            <person name="Riley R."/>
            <person name="Boka B."/>
            <person name="Rigling D."/>
            <person name="Barry K."/>
            <person name="Lee J."/>
            <person name="Mihaltcheva S."/>
            <person name="LaButti K."/>
            <person name="Lipzen A."/>
            <person name="Waldron R."/>
            <person name="Moloney N.M."/>
            <person name="Sperisen C."/>
            <person name="Kredics L."/>
            <person name="Vagvolgyi C."/>
            <person name="Patrignani A."/>
            <person name="Fitzpatrick D."/>
            <person name="Nagy I."/>
            <person name="Doyle S."/>
            <person name="Anderson J."/>
            <person name="Grigoriev I.V."/>
            <person name="Guldener U."/>
            <person name="Munsterkotter M."/>
            <person name="Nagy L.G."/>
        </authorList>
    </citation>
    <scope>NUCLEOTIDE SEQUENCE [LARGE SCALE GENOMIC DNA]</scope>
    <source>
        <strain evidence="1">28-4</strain>
    </source>
</reference>
<keyword evidence="3" id="KW-1185">Reference proteome</keyword>
<evidence type="ECO:0008006" key="4">
    <source>
        <dbReference type="Google" id="ProtNLM"/>
    </source>
</evidence>
<sequence>MLRNSTLEGVKIPNVRERLIAMLFADDTTVYLSSNDSWETLKEILDLWCLASGAKFNIEKTQVIPIGSPGYRKEVLTTRKISMAQNAIPADVHIVCDGEAVRILGAFIGNLVDMAAPWTPILDRMQEKFDMWERTHPTIEGRRLLIQMYAGGLTQFLTRAQGMPESVLLQIQKMVSDFAWDNQGKTPVNKPTCVLTPIDRLQHM</sequence>
<gene>
    <name evidence="2" type="ORF">ARMSODRAFT_986753</name>
    <name evidence="1" type="ORF">ARMSODRAFT_989486</name>
</gene>
<evidence type="ECO:0000313" key="3">
    <source>
        <dbReference type="Proteomes" id="UP000218334"/>
    </source>
</evidence>
<accession>A0A2H3BRG6</accession>
<reference evidence="3" key="1">
    <citation type="journal article" date="2017" name="Nat. Ecol. Evol.">
        <title>Genome expansion and lineage-specific genetic innovations in the forest pathogenic fungi Armillaria.</title>
        <authorList>
            <person name="Sipos G."/>
            <person name="Prasanna A.N."/>
            <person name="Walter M.C."/>
            <person name="O'Connor E."/>
            <person name="Balint B."/>
            <person name="Krizsan K."/>
            <person name="Kiss B."/>
            <person name="Hess J."/>
            <person name="Varga T."/>
            <person name="Slot J."/>
            <person name="Riley R."/>
            <person name="Boka B."/>
            <person name="Rigling D."/>
            <person name="Barry K."/>
            <person name="Lee J."/>
            <person name="Mihaltcheva S."/>
            <person name="LaButti K."/>
            <person name="Lipzen A."/>
            <person name="Waldron R."/>
            <person name="Moloney N.M."/>
            <person name="Sperisen C."/>
            <person name="Kredics L."/>
            <person name="Vagvoelgyi C."/>
            <person name="Patrignani A."/>
            <person name="Fitzpatrick D."/>
            <person name="Nagy I."/>
            <person name="Doyle S."/>
            <person name="Anderson J.B."/>
            <person name="Grigoriev I.V."/>
            <person name="Gueldener U."/>
            <person name="Muensterkoetter M."/>
            <person name="Nagy L.G."/>
        </authorList>
    </citation>
    <scope>NUCLEOTIDE SEQUENCE [LARGE SCALE GENOMIC DNA]</scope>
    <source>
        <strain evidence="3">28-4</strain>
    </source>
</reference>
<evidence type="ECO:0000313" key="2">
    <source>
        <dbReference type="EMBL" id="PBK73880.1"/>
    </source>
</evidence>
<dbReference type="Proteomes" id="UP000218334">
    <property type="component" value="Unassembled WGS sequence"/>
</dbReference>
<evidence type="ECO:0000313" key="1">
    <source>
        <dbReference type="EMBL" id="PBK66453.1"/>
    </source>
</evidence>
<proteinExistence type="predicted"/>
<dbReference type="AlphaFoldDB" id="A0A2H3BRG6"/>
<protein>
    <recommendedName>
        <fullName evidence="4">Reverse transcriptase domain-containing protein</fullName>
    </recommendedName>
</protein>